<comment type="similarity">
    <text evidence="1 2">Belongs to the anti-sigma-factor antagonist family.</text>
</comment>
<dbReference type="PANTHER" id="PTHR33495">
    <property type="entry name" value="ANTI-SIGMA FACTOR ANTAGONIST TM_1081-RELATED-RELATED"/>
    <property type="match status" value="1"/>
</dbReference>
<dbReference type="AlphaFoldDB" id="A0A975GEF3"/>
<evidence type="ECO:0000259" key="3">
    <source>
        <dbReference type="PROSITE" id="PS50801"/>
    </source>
</evidence>
<dbReference type="KEGG" id="dli:dnl_03630"/>
<evidence type="ECO:0000313" key="4">
    <source>
        <dbReference type="EMBL" id="QTA78148.1"/>
    </source>
</evidence>
<reference evidence="4" key="1">
    <citation type="journal article" date="2021" name="Microb. Physiol.">
        <title>Proteogenomic Insights into the Physiology of Marine, Sulfate-Reducing, Filamentous Desulfonema limicola and Desulfonema magnum.</title>
        <authorList>
            <person name="Schnaars V."/>
            <person name="Wohlbrand L."/>
            <person name="Scheve S."/>
            <person name="Hinrichs C."/>
            <person name="Reinhardt R."/>
            <person name="Rabus R."/>
        </authorList>
    </citation>
    <scope>NUCLEOTIDE SEQUENCE</scope>
    <source>
        <strain evidence="4">5ac10</strain>
    </source>
</reference>
<dbReference type="SUPFAM" id="SSF52091">
    <property type="entry name" value="SpoIIaa-like"/>
    <property type="match status" value="1"/>
</dbReference>
<evidence type="ECO:0000313" key="5">
    <source>
        <dbReference type="Proteomes" id="UP000663720"/>
    </source>
</evidence>
<sequence length="103" mass="11619">MNIKVNAQGYRIDINISGSVDQFSAKTLKTEFEKLQLSQVKEIIINMDQVTYIGSAGVGKLLLLYKNFSARDGKISIINLSEDIYDMLTNMELGEIFNLTRKP</sequence>
<dbReference type="GO" id="GO:0043856">
    <property type="term" value="F:anti-sigma factor antagonist activity"/>
    <property type="evidence" value="ECO:0007669"/>
    <property type="project" value="InterPro"/>
</dbReference>
<gene>
    <name evidence="4" type="ORF">dnl_03630</name>
</gene>
<dbReference type="EMBL" id="CP061799">
    <property type="protein sequence ID" value="QTA78148.1"/>
    <property type="molecule type" value="Genomic_DNA"/>
</dbReference>
<dbReference type="RefSeq" id="WP_207690045.1">
    <property type="nucleotide sequence ID" value="NZ_CP061799.1"/>
</dbReference>
<dbReference type="Gene3D" id="3.30.750.24">
    <property type="entry name" value="STAS domain"/>
    <property type="match status" value="1"/>
</dbReference>
<proteinExistence type="inferred from homology"/>
<dbReference type="Proteomes" id="UP000663720">
    <property type="component" value="Chromosome"/>
</dbReference>
<dbReference type="InterPro" id="IPR036513">
    <property type="entry name" value="STAS_dom_sf"/>
</dbReference>
<organism evidence="4 5">
    <name type="scientific">Desulfonema limicola</name>
    <dbReference type="NCBI Taxonomy" id="45656"/>
    <lineage>
        <taxon>Bacteria</taxon>
        <taxon>Pseudomonadati</taxon>
        <taxon>Thermodesulfobacteriota</taxon>
        <taxon>Desulfobacteria</taxon>
        <taxon>Desulfobacterales</taxon>
        <taxon>Desulfococcaceae</taxon>
        <taxon>Desulfonema</taxon>
    </lineage>
</organism>
<dbReference type="PROSITE" id="PS50801">
    <property type="entry name" value="STAS"/>
    <property type="match status" value="1"/>
</dbReference>
<keyword evidence="5" id="KW-1185">Reference proteome</keyword>
<dbReference type="CDD" id="cd07043">
    <property type="entry name" value="STAS_anti-anti-sigma_factors"/>
    <property type="match status" value="1"/>
</dbReference>
<dbReference type="InterPro" id="IPR003658">
    <property type="entry name" value="Anti-sigma_ant"/>
</dbReference>
<accession>A0A975GEF3</accession>
<dbReference type="Pfam" id="PF01740">
    <property type="entry name" value="STAS"/>
    <property type="match status" value="1"/>
</dbReference>
<evidence type="ECO:0000256" key="1">
    <source>
        <dbReference type="ARBA" id="ARBA00009013"/>
    </source>
</evidence>
<dbReference type="NCBIfam" id="TIGR00377">
    <property type="entry name" value="ant_ant_sig"/>
    <property type="match status" value="1"/>
</dbReference>
<feature type="domain" description="STAS" evidence="3">
    <location>
        <begin position="14"/>
        <end position="103"/>
    </location>
</feature>
<name>A0A975GEF3_9BACT</name>
<dbReference type="InterPro" id="IPR002645">
    <property type="entry name" value="STAS_dom"/>
</dbReference>
<evidence type="ECO:0000256" key="2">
    <source>
        <dbReference type="RuleBase" id="RU003749"/>
    </source>
</evidence>
<protein>
    <recommendedName>
        <fullName evidence="2">Anti-sigma factor antagonist</fullName>
    </recommendedName>
</protein>